<dbReference type="SUPFAM" id="SSF52058">
    <property type="entry name" value="L domain-like"/>
    <property type="match status" value="1"/>
</dbReference>
<evidence type="ECO:0000313" key="2">
    <source>
        <dbReference type="Proteomes" id="UP000585474"/>
    </source>
</evidence>
<name>A0A7J0GQE0_9ERIC</name>
<gene>
    <name evidence="1" type="ORF">Acr_23g0013880</name>
</gene>
<dbReference type="Proteomes" id="UP000585474">
    <property type="component" value="Unassembled WGS sequence"/>
</dbReference>
<sequence>MAVLDCAKPALHDDYCGLDDTGLRQGCTRAVQLHRGGAGQGLHRGRGSTGAAAGGWAAQTAIGLRLLHRGRGCWRILGELLVSYFAQPKDLVIEDAPSTLHTSIFGFATHSGCTKSELVDLDYPWYEFVRVLRTSDGMISRYPSKIEKLVHLREMVTLRHLHLTGKRGTLRIEGPGAIYPVSLDNLQTLSTVDAWSCRDFLAGTLNIRKLGIRGCIRKNGLFTFPDTYFLNHLQELKLWCSVVGGPSIRLGGVRFPTNLKKLTLAEFTVKWNEMSTLGKSLPNLEVLKLLQFACVGKCWKTSDGDFPQLKFLKLIAIPIEEWQVSSNHFPRLQRLVLVGCCELQSIPSEIGEVPTLQMIEVRFCNTSVANSCPQNQGRAKAGIGGYLDVVRRITGSASENGLEQA</sequence>
<protein>
    <submittedName>
        <fullName evidence="1">Uncharacterized protein</fullName>
    </submittedName>
</protein>
<dbReference type="Gene3D" id="3.80.10.10">
    <property type="entry name" value="Ribonuclease Inhibitor"/>
    <property type="match status" value="1"/>
</dbReference>
<reference evidence="1 2" key="1">
    <citation type="submission" date="2019-07" db="EMBL/GenBank/DDBJ databases">
        <title>De Novo Assembly of kiwifruit Actinidia rufa.</title>
        <authorList>
            <person name="Sugita-Konishi S."/>
            <person name="Sato K."/>
            <person name="Mori E."/>
            <person name="Abe Y."/>
            <person name="Kisaki G."/>
            <person name="Hamano K."/>
            <person name="Suezawa K."/>
            <person name="Otani M."/>
            <person name="Fukuda T."/>
            <person name="Manabe T."/>
            <person name="Gomi K."/>
            <person name="Tabuchi M."/>
            <person name="Akimitsu K."/>
            <person name="Kataoka I."/>
        </authorList>
    </citation>
    <scope>NUCLEOTIDE SEQUENCE [LARGE SCALE GENOMIC DNA]</scope>
    <source>
        <strain evidence="2">cv. Fuchu</strain>
    </source>
</reference>
<keyword evidence="2" id="KW-1185">Reference proteome</keyword>
<evidence type="ECO:0000313" key="1">
    <source>
        <dbReference type="EMBL" id="GFZ13003.1"/>
    </source>
</evidence>
<dbReference type="OrthoDB" id="1478287at2759"/>
<dbReference type="PANTHER" id="PTHR15140">
    <property type="entry name" value="TUBULIN-SPECIFIC CHAPERONE E"/>
    <property type="match status" value="1"/>
</dbReference>
<dbReference type="InterPro" id="IPR032675">
    <property type="entry name" value="LRR_dom_sf"/>
</dbReference>
<dbReference type="AlphaFoldDB" id="A0A7J0GQE0"/>
<dbReference type="PANTHER" id="PTHR15140:SF37">
    <property type="entry name" value="UBIQUITIN-LIKE DOMAIN-CONTAINING PROTEIN"/>
    <property type="match status" value="1"/>
</dbReference>
<proteinExistence type="predicted"/>
<organism evidence="1 2">
    <name type="scientific">Actinidia rufa</name>
    <dbReference type="NCBI Taxonomy" id="165716"/>
    <lineage>
        <taxon>Eukaryota</taxon>
        <taxon>Viridiplantae</taxon>
        <taxon>Streptophyta</taxon>
        <taxon>Embryophyta</taxon>
        <taxon>Tracheophyta</taxon>
        <taxon>Spermatophyta</taxon>
        <taxon>Magnoliopsida</taxon>
        <taxon>eudicotyledons</taxon>
        <taxon>Gunneridae</taxon>
        <taxon>Pentapetalae</taxon>
        <taxon>asterids</taxon>
        <taxon>Ericales</taxon>
        <taxon>Actinidiaceae</taxon>
        <taxon>Actinidia</taxon>
    </lineage>
</organism>
<dbReference type="EMBL" id="BJWL01000023">
    <property type="protein sequence ID" value="GFZ13003.1"/>
    <property type="molecule type" value="Genomic_DNA"/>
</dbReference>
<accession>A0A7J0GQE0</accession>
<comment type="caution">
    <text evidence="1">The sequence shown here is derived from an EMBL/GenBank/DDBJ whole genome shotgun (WGS) entry which is preliminary data.</text>
</comment>